<dbReference type="OrthoDB" id="9784686at2"/>
<dbReference type="SUPFAM" id="SSF52833">
    <property type="entry name" value="Thioredoxin-like"/>
    <property type="match status" value="1"/>
</dbReference>
<sequence>MGCSVLDHAACSKVIGIILLLLLLTACGIPSASEPSAPTIARLPSVTPASATHTPRPTQVITVVPAPTRVPTATPPPTATPEVVFSDAGPITASMAQLGLSGAGYAALGDPHAPITIVEFTDFGCEFCRRFHMLTFPELKAEYIETGLVYYIIKDLPVTSRQSGLAAQAAACAGLQAGYWPMHRALFAEPSAWRGNEAQAIARISAAAAEVGLEVERLTACVTQGAQSASVDRSVNEAHELHVYGTPTFFINAKLLAGAHSINLWREILDAELEQH</sequence>
<dbReference type="EMBL" id="NQWI01000006">
    <property type="protein sequence ID" value="PDW04630.1"/>
    <property type="molecule type" value="Genomic_DNA"/>
</dbReference>
<reference evidence="4" key="1">
    <citation type="submission" date="2017-08" db="EMBL/GenBank/DDBJ databases">
        <authorList>
            <person name="Grouzdev D.S."/>
            <person name="Gaisin V.A."/>
            <person name="Rysina M.S."/>
            <person name="Gorlenko V.M."/>
        </authorList>
    </citation>
    <scope>NUCLEOTIDE SEQUENCE [LARGE SCALE GENOMIC DNA]</scope>
    <source>
        <strain evidence="4">Kir15-3F</strain>
    </source>
</reference>
<accession>A0A2A6RP62</accession>
<keyword evidence="4" id="KW-1185">Reference proteome</keyword>
<gene>
    <name evidence="3" type="ORF">CJ255_02310</name>
</gene>
<dbReference type="RefSeq" id="WP_097642487.1">
    <property type="nucleotide sequence ID" value="NZ_NQWI01000006.1"/>
</dbReference>
<evidence type="ECO:0000313" key="3">
    <source>
        <dbReference type="EMBL" id="PDW04630.1"/>
    </source>
</evidence>
<proteinExistence type="inferred from homology"/>
<dbReference type="PANTHER" id="PTHR13887:SF56">
    <property type="entry name" value="THIOREDOXIN-LIKE REDUCTASE RV2466C"/>
    <property type="match status" value="1"/>
</dbReference>
<dbReference type="InterPro" id="IPR036249">
    <property type="entry name" value="Thioredoxin-like_sf"/>
</dbReference>
<evidence type="ECO:0000256" key="1">
    <source>
        <dbReference type="ARBA" id="ARBA00005791"/>
    </source>
</evidence>
<comment type="similarity">
    <text evidence="1">Belongs to the thioredoxin family. DsbA subfamily.</text>
</comment>
<dbReference type="Pfam" id="PF13462">
    <property type="entry name" value="Thioredoxin_4"/>
    <property type="match status" value="1"/>
</dbReference>
<protein>
    <recommendedName>
        <fullName evidence="2">Thioredoxin domain-containing protein</fullName>
    </recommendedName>
</protein>
<dbReference type="Proteomes" id="UP000220527">
    <property type="component" value="Unassembled WGS sequence"/>
</dbReference>
<organism evidence="3 4">
    <name type="scientific">Candidatus Viridilinea mediisalina</name>
    <dbReference type="NCBI Taxonomy" id="2024553"/>
    <lineage>
        <taxon>Bacteria</taxon>
        <taxon>Bacillati</taxon>
        <taxon>Chloroflexota</taxon>
        <taxon>Chloroflexia</taxon>
        <taxon>Chloroflexales</taxon>
        <taxon>Chloroflexineae</taxon>
        <taxon>Oscillochloridaceae</taxon>
        <taxon>Candidatus Viridilinea</taxon>
    </lineage>
</organism>
<dbReference type="Gene3D" id="3.40.30.10">
    <property type="entry name" value="Glutaredoxin"/>
    <property type="match status" value="1"/>
</dbReference>
<name>A0A2A6RP62_9CHLR</name>
<dbReference type="PANTHER" id="PTHR13887">
    <property type="entry name" value="GLUTATHIONE S-TRANSFERASE KAPPA"/>
    <property type="match status" value="1"/>
</dbReference>
<comment type="caution">
    <text evidence="3">The sequence shown here is derived from an EMBL/GenBank/DDBJ whole genome shotgun (WGS) entry which is preliminary data.</text>
</comment>
<dbReference type="PROSITE" id="PS51352">
    <property type="entry name" value="THIOREDOXIN_2"/>
    <property type="match status" value="1"/>
</dbReference>
<dbReference type="InterPro" id="IPR013766">
    <property type="entry name" value="Thioredoxin_domain"/>
</dbReference>
<evidence type="ECO:0000313" key="4">
    <source>
        <dbReference type="Proteomes" id="UP000220527"/>
    </source>
</evidence>
<dbReference type="AlphaFoldDB" id="A0A2A6RP62"/>
<feature type="domain" description="Thioredoxin" evidence="2">
    <location>
        <begin position="68"/>
        <end position="274"/>
    </location>
</feature>
<dbReference type="InterPro" id="IPR012336">
    <property type="entry name" value="Thioredoxin-like_fold"/>
</dbReference>
<evidence type="ECO:0000259" key="2">
    <source>
        <dbReference type="PROSITE" id="PS51352"/>
    </source>
</evidence>